<dbReference type="Proteomes" id="UP001501612">
    <property type="component" value="Unassembled WGS sequence"/>
</dbReference>
<comment type="caution">
    <text evidence="2">The sequence shown here is derived from an EMBL/GenBank/DDBJ whole genome shotgun (WGS) entry which is preliminary data.</text>
</comment>
<name>A0ABN2P2Z4_9ACTN</name>
<dbReference type="InterPro" id="IPR012340">
    <property type="entry name" value="NA-bd_OB-fold"/>
</dbReference>
<keyword evidence="3" id="KW-1185">Reference proteome</keyword>
<sequence>MSRGLPSLRRRRPDEGGSHPQPGPDPAGADGHRGEPAAPTTPRACAIAQAPDRERVRLEGHLRTVTLRPRGGAPALEAELHDGTGGVALVWLGRRRIGGITPGRALAVEGRIGRADGVRVIYNPRYELLS</sequence>
<evidence type="ECO:0000256" key="1">
    <source>
        <dbReference type="SAM" id="MobiDB-lite"/>
    </source>
</evidence>
<evidence type="ECO:0000313" key="2">
    <source>
        <dbReference type="EMBL" id="GAA1910775.1"/>
    </source>
</evidence>
<evidence type="ECO:0008006" key="4">
    <source>
        <dbReference type="Google" id="ProtNLM"/>
    </source>
</evidence>
<evidence type="ECO:0000313" key="3">
    <source>
        <dbReference type="Proteomes" id="UP001501612"/>
    </source>
</evidence>
<organism evidence="2 3">
    <name type="scientific">Nocardioides lentus</name>
    <dbReference type="NCBI Taxonomy" id="338077"/>
    <lineage>
        <taxon>Bacteria</taxon>
        <taxon>Bacillati</taxon>
        <taxon>Actinomycetota</taxon>
        <taxon>Actinomycetes</taxon>
        <taxon>Propionibacteriales</taxon>
        <taxon>Nocardioidaceae</taxon>
        <taxon>Nocardioides</taxon>
    </lineage>
</organism>
<dbReference type="CDD" id="cd04488">
    <property type="entry name" value="RecG_wedge_OBF"/>
    <property type="match status" value="1"/>
</dbReference>
<accession>A0ABN2P2Z4</accession>
<dbReference type="Gene3D" id="2.40.50.140">
    <property type="entry name" value="Nucleic acid-binding proteins"/>
    <property type="match status" value="1"/>
</dbReference>
<proteinExistence type="predicted"/>
<reference evidence="2 3" key="1">
    <citation type="journal article" date="2019" name="Int. J. Syst. Evol. Microbiol.">
        <title>The Global Catalogue of Microorganisms (GCM) 10K type strain sequencing project: providing services to taxonomists for standard genome sequencing and annotation.</title>
        <authorList>
            <consortium name="The Broad Institute Genomics Platform"/>
            <consortium name="The Broad Institute Genome Sequencing Center for Infectious Disease"/>
            <person name="Wu L."/>
            <person name="Ma J."/>
        </authorList>
    </citation>
    <scope>NUCLEOTIDE SEQUENCE [LARGE SCALE GENOMIC DNA]</scope>
    <source>
        <strain evidence="2 3">JCM 14046</strain>
    </source>
</reference>
<gene>
    <name evidence="2" type="ORF">GCM10009737_10300</name>
</gene>
<feature type="region of interest" description="Disordered" evidence="1">
    <location>
        <begin position="1"/>
        <end position="43"/>
    </location>
</feature>
<protein>
    <recommendedName>
        <fullName evidence="4">DNA-binding protein</fullName>
    </recommendedName>
</protein>
<dbReference type="RefSeq" id="WP_344004656.1">
    <property type="nucleotide sequence ID" value="NZ_BAAAMY010000002.1"/>
</dbReference>
<dbReference type="EMBL" id="BAAAMY010000002">
    <property type="protein sequence ID" value="GAA1910775.1"/>
    <property type="molecule type" value="Genomic_DNA"/>
</dbReference>